<dbReference type="EMBL" id="CM029043">
    <property type="protein sequence ID" value="KAG2612532.1"/>
    <property type="molecule type" value="Genomic_DNA"/>
</dbReference>
<dbReference type="Proteomes" id="UP000823388">
    <property type="component" value="Chromosome 4K"/>
</dbReference>
<name>A0A8T0TKS2_PANVG</name>
<comment type="caution">
    <text evidence="2">The sequence shown here is derived from an EMBL/GenBank/DDBJ whole genome shotgun (WGS) entry which is preliminary data.</text>
</comment>
<accession>A0A8T0TKS2</accession>
<reference evidence="2" key="1">
    <citation type="submission" date="2020-05" db="EMBL/GenBank/DDBJ databases">
        <title>WGS assembly of Panicum virgatum.</title>
        <authorList>
            <person name="Lovell J.T."/>
            <person name="Jenkins J."/>
            <person name="Shu S."/>
            <person name="Juenger T.E."/>
            <person name="Schmutz J."/>
        </authorList>
    </citation>
    <scope>NUCLEOTIDE SEQUENCE</scope>
    <source>
        <strain evidence="2">AP13</strain>
    </source>
</reference>
<protein>
    <submittedName>
        <fullName evidence="2">Uncharacterized protein</fullName>
    </submittedName>
</protein>
<evidence type="ECO:0000313" key="2">
    <source>
        <dbReference type="EMBL" id="KAG2612532.1"/>
    </source>
</evidence>
<dbReference type="AlphaFoldDB" id="A0A8T0TKS2"/>
<organism evidence="2 3">
    <name type="scientific">Panicum virgatum</name>
    <name type="common">Blackwell switchgrass</name>
    <dbReference type="NCBI Taxonomy" id="38727"/>
    <lineage>
        <taxon>Eukaryota</taxon>
        <taxon>Viridiplantae</taxon>
        <taxon>Streptophyta</taxon>
        <taxon>Embryophyta</taxon>
        <taxon>Tracheophyta</taxon>
        <taxon>Spermatophyta</taxon>
        <taxon>Magnoliopsida</taxon>
        <taxon>Liliopsida</taxon>
        <taxon>Poales</taxon>
        <taxon>Poaceae</taxon>
        <taxon>PACMAD clade</taxon>
        <taxon>Panicoideae</taxon>
        <taxon>Panicodae</taxon>
        <taxon>Paniceae</taxon>
        <taxon>Panicinae</taxon>
        <taxon>Panicum</taxon>
        <taxon>Panicum sect. Hiantes</taxon>
    </lineage>
</organism>
<sequence length="83" mass="8791">MVPDKSFAAGAVPPSPPATSDGDRPATPPEDTTSGTGHENCFQWLWDLIKNCITGGPQHDRPAFRPIDDPPKPPGTGRAASER</sequence>
<keyword evidence="3" id="KW-1185">Reference proteome</keyword>
<feature type="compositionally biased region" description="Basic and acidic residues" evidence="1">
    <location>
        <begin position="58"/>
        <end position="71"/>
    </location>
</feature>
<feature type="region of interest" description="Disordered" evidence="1">
    <location>
        <begin position="52"/>
        <end position="83"/>
    </location>
</feature>
<evidence type="ECO:0000256" key="1">
    <source>
        <dbReference type="SAM" id="MobiDB-lite"/>
    </source>
</evidence>
<proteinExistence type="predicted"/>
<evidence type="ECO:0000313" key="3">
    <source>
        <dbReference type="Proteomes" id="UP000823388"/>
    </source>
</evidence>
<feature type="region of interest" description="Disordered" evidence="1">
    <location>
        <begin position="1"/>
        <end position="38"/>
    </location>
</feature>
<gene>
    <name evidence="2" type="ORF">PVAP13_4KG297000</name>
</gene>